<accession>A0A9N9HX69</accession>
<dbReference type="Gene3D" id="3.40.50.11660">
    <property type="entry name" value="Glycosyl transferase family 10, C-terminal domain"/>
    <property type="match status" value="1"/>
</dbReference>
<dbReference type="GO" id="GO:0032580">
    <property type="term" value="C:Golgi cisterna membrane"/>
    <property type="evidence" value="ECO:0007669"/>
    <property type="project" value="UniProtKB-SubCell"/>
</dbReference>
<comment type="subcellular location">
    <subcellularLocation>
        <location evidence="5">Golgi apparatus</location>
        <location evidence="5">Golgi stack membrane</location>
        <topology evidence="5">Single-pass type II membrane protein</topology>
    </subcellularLocation>
</comment>
<evidence type="ECO:0000313" key="7">
    <source>
        <dbReference type="EMBL" id="CAG8711237.1"/>
    </source>
</evidence>
<gene>
    <name evidence="7" type="ORF">RFULGI_LOCUS10859</name>
</gene>
<organism evidence="7 8">
    <name type="scientific">Racocetra fulgida</name>
    <dbReference type="NCBI Taxonomy" id="60492"/>
    <lineage>
        <taxon>Eukaryota</taxon>
        <taxon>Fungi</taxon>
        <taxon>Fungi incertae sedis</taxon>
        <taxon>Mucoromycota</taxon>
        <taxon>Glomeromycotina</taxon>
        <taxon>Glomeromycetes</taxon>
        <taxon>Diversisporales</taxon>
        <taxon>Gigasporaceae</taxon>
        <taxon>Racocetra</taxon>
    </lineage>
</organism>
<evidence type="ECO:0000256" key="5">
    <source>
        <dbReference type="RuleBase" id="RU003832"/>
    </source>
</evidence>
<keyword evidence="8" id="KW-1185">Reference proteome</keyword>
<feature type="non-terminal residue" evidence="7">
    <location>
        <position position="1"/>
    </location>
</feature>
<name>A0A9N9HX69_9GLOM</name>
<evidence type="ECO:0000256" key="2">
    <source>
        <dbReference type="ARBA" id="ARBA00008919"/>
    </source>
</evidence>
<feature type="domain" description="Fucosyltransferase C-terminal" evidence="6">
    <location>
        <begin position="167"/>
        <end position="288"/>
    </location>
</feature>
<keyword evidence="4 5" id="KW-0808">Transferase</keyword>
<dbReference type="EC" id="2.4.1.-" evidence="5"/>
<sequence length="289" mass="34003">SIKIVRIDEAELIRQLKIKPTNIAEWKKRHYITGYLNKNQKVKIYVTRELKYKHDETLINCDVPCIWKAKEIEDLTSEELKSADGLLCVDQLGLPKEKAWKGQKFIQYTLEPETYFPQYHDKTNPYDIRATYYENSDIPTSYVSMDTETWRSIVPFNITKLTPNSTFISFIASHWTQFRREFIPNLEKHIPVASFGGVYRNTDWYPECPLESKNCIISKFPFYLAIENCQEKDYSTEKLWNTFNLGVVPVIWGAPNTRLYLPHPKSAIFIEDFKDAKALADYLKYLVKK</sequence>
<evidence type="ECO:0000256" key="4">
    <source>
        <dbReference type="ARBA" id="ARBA00022679"/>
    </source>
</evidence>
<protein>
    <recommendedName>
        <fullName evidence="5">Fucosyltransferase</fullName>
        <ecNumber evidence="5">2.4.1.-</ecNumber>
    </recommendedName>
</protein>
<comment type="similarity">
    <text evidence="2 5">Belongs to the glycosyltransferase 10 family.</text>
</comment>
<dbReference type="Proteomes" id="UP000789396">
    <property type="component" value="Unassembled WGS sequence"/>
</dbReference>
<dbReference type="Pfam" id="PF00852">
    <property type="entry name" value="Glyco_transf_10"/>
    <property type="match status" value="1"/>
</dbReference>
<dbReference type="PANTHER" id="PTHR11929">
    <property type="entry name" value="ALPHA- 1,3 -FUCOSYLTRANSFERASE"/>
    <property type="match status" value="1"/>
</dbReference>
<keyword evidence="3 5" id="KW-0328">Glycosyltransferase</keyword>
<proteinExistence type="inferred from homology"/>
<dbReference type="InterPro" id="IPR038577">
    <property type="entry name" value="GT10-like_C_sf"/>
</dbReference>
<evidence type="ECO:0000313" key="8">
    <source>
        <dbReference type="Proteomes" id="UP000789396"/>
    </source>
</evidence>
<dbReference type="GO" id="GO:0008417">
    <property type="term" value="F:fucosyltransferase activity"/>
    <property type="evidence" value="ECO:0007669"/>
    <property type="project" value="InterPro"/>
</dbReference>
<keyword evidence="5" id="KW-0812">Transmembrane</keyword>
<evidence type="ECO:0000256" key="1">
    <source>
        <dbReference type="ARBA" id="ARBA00004922"/>
    </source>
</evidence>
<dbReference type="InterPro" id="IPR001503">
    <property type="entry name" value="Glyco_trans_10"/>
</dbReference>
<evidence type="ECO:0000256" key="3">
    <source>
        <dbReference type="ARBA" id="ARBA00022676"/>
    </source>
</evidence>
<keyword evidence="5" id="KW-0333">Golgi apparatus</keyword>
<dbReference type="InterPro" id="IPR055270">
    <property type="entry name" value="Glyco_tran_10_C"/>
</dbReference>
<keyword evidence="5" id="KW-0472">Membrane</keyword>
<dbReference type="EMBL" id="CAJVPZ010022339">
    <property type="protein sequence ID" value="CAG8711237.1"/>
    <property type="molecule type" value="Genomic_DNA"/>
</dbReference>
<comment type="caution">
    <text evidence="7">The sequence shown here is derived from an EMBL/GenBank/DDBJ whole genome shotgun (WGS) entry which is preliminary data.</text>
</comment>
<dbReference type="OrthoDB" id="427096at2759"/>
<reference evidence="7" key="1">
    <citation type="submission" date="2021-06" db="EMBL/GenBank/DDBJ databases">
        <authorList>
            <person name="Kallberg Y."/>
            <person name="Tangrot J."/>
            <person name="Rosling A."/>
        </authorList>
    </citation>
    <scope>NUCLEOTIDE SEQUENCE</scope>
    <source>
        <strain evidence="7">IN212</strain>
    </source>
</reference>
<dbReference type="PANTHER" id="PTHR11929:SF194">
    <property type="entry name" value="ALPHA-(1,3)-FUCOSYLTRANSFERASE 10"/>
    <property type="match status" value="1"/>
</dbReference>
<evidence type="ECO:0000259" key="6">
    <source>
        <dbReference type="Pfam" id="PF00852"/>
    </source>
</evidence>
<dbReference type="AlphaFoldDB" id="A0A9N9HX69"/>
<dbReference type="SUPFAM" id="SSF53756">
    <property type="entry name" value="UDP-Glycosyltransferase/glycogen phosphorylase"/>
    <property type="match status" value="1"/>
</dbReference>
<comment type="pathway">
    <text evidence="1">Protein modification; protein glycosylation.</text>
</comment>